<keyword evidence="2" id="KW-0614">Plasmid</keyword>
<accession>V9W1I4</accession>
<geneLocation type="plasmid" evidence="3">
    <name>2</name>
</geneLocation>
<evidence type="ECO:0000313" key="2">
    <source>
        <dbReference type="EMBL" id="AHD03809.1"/>
    </source>
</evidence>
<dbReference type="AlphaFoldDB" id="V9W1I4"/>
<keyword evidence="1" id="KW-0812">Transmembrane</keyword>
<sequence>MTGFEALLHDIDGLSLIAVGLVLLAGLVMGIARVRFP</sequence>
<evidence type="ECO:0000313" key="3">
    <source>
        <dbReference type="Proteomes" id="UP000018780"/>
    </source>
</evidence>
<protein>
    <submittedName>
        <fullName evidence="2">Uncharacterized protein</fullName>
    </submittedName>
</protein>
<evidence type="ECO:0000256" key="1">
    <source>
        <dbReference type="SAM" id="Phobius"/>
    </source>
</evidence>
<keyword evidence="3" id="KW-1185">Reference proteome</keyword>
<proteinExistence type="predicted"/>
<dbReference type="EMBL" id="CP006775">
    <property type="protein sequence ID" value="AHD03809.1"/>
    <property type="molecule type" value="Genomic_DNA"/>
</dbReference>
<dbReference type="HOGENOM" id="CLU_3345325_0_0_5"/>
<dbReference type="PATRIC" id="fig|999552.6.peg.4648"/>
<feature type="transmembrane region" description="Helical" evidence="1">
    <location>
        <begin position="13"/>
        <end position="32"/>
    </location>
</feature>
<name>V9W1I4_9RHOB</name>
<keyword evidence="1" id="KW-0472">Membrane</keyword>
<organism evidence="2 3">
    <name type="scientific">Leisingera methylohalidivorans DSM 14336</name>
    <dbReference type="NCBI Taxonomy" id="999552"/>
    <lineage>
        <taxon>Bacteria</taxon>
        <taxon>Pseudomonadati</taxon>
        <taxon>Pseudomonadota</taxon>
        <taxon>Alphaproteobacteria</taxon>
        <taxon>Rhodobacterales</taxon>
        <taxon>Roseobacteraceae</taxon>
        <taxon>Leisingera</taxon>
    </lineage>
</organism>
<gene>
    <name evidence="2" type="ORF">METH_23535</name>
</gene>
<dbReference type="Proteomes" id="UP000018780">
    <property type="component" value="Plasmid unnamed2"/>
</dbReference>
<keyword evidence="1" id="KW-1133">Transmembrane helix</keyword>
<dbReference type="KEGG" id="lmd:METH_23535"/>
<reference evidence="2 3" key="1">
    <citation type="submission" date="2013-09" db="EMBL/GenBank/DDBJ databases">
        <authorList>
            <consortium name="DOE Joint Genome Institute"/>
            <person name="Klenk H.-P."/>
            <person name="Huntemann M."/>
            <person name="Han J."/>
            <person name="Chen A."/>
            <person name="Kyrpides N."/>
            <person name="Mavromatis K."/>
            <person name="Markowitz V."/>
            <person name="Palaniappan K."/>
            <person name="Ivanova N."/>
            <person name="Schaumberg A."/>
            <person name="Pati A."/>
            <person name="Liolios K."/>
            <person name="Nordberg H.P."/>
            <person name="Cantor M.N."/>
            <person name="Hua S.X."/>
            <person name="Woyke T."/>
        </authorList>
    </citation>
    <scope>NUCLEOTIDE SEQUENCE [LARGE SCALE GENOMIC DNA]</scope>
    <source>
        <strain evidence="2 3">DSM 14336</strain>
        <plasmid evidence="3">2</plasmid>
    </source>
</reference>